<dbReference type="AlphaFoldDB" id="A0A0D2R0U2"/>
<organism evidence="2 3">
    <name type="scientific">Gossypium raimondii</name>
    <name type="common">Peruvian cotton</name>
    <name type="synonym">Gossypium klotzschianum subsp. raimondii</name>
    <dbReference type="NCBI Taxonomy" id="29730"/>
    <lineage>
        <taxon>Eukaryota</taxon>
        <taxon>Viridiplantae</taxon>
        <taxon>Streptophyta</taxon>
        <taxon>Embryophyta</taxon>
        <taxon>Tracheophyta</taxon>
        <taxon>Spermatophyta</taxon>
        <taxon>Magnoliopsida</taxon>
        <taxon>eudicotyledons</taxon>
        <taxon>Gunneridae</taxon>
        <taxon>Pentapetalae</taxon>
        <taxon>rosids</taxon>
        <taxon>malvids</taxon>
        <taxon>Malvales</taxon>
        <taxon>Malvaceae</taxon>
        <taxon>Malvoideae</taxon>
        <taxon>Gossypium</taxon>
    </lineage>
</organism>
<keyword evidence="1" id="KW-0812">Transmembrane</keyword>
<dbReference type="Proteomes" id="UP000032304">
    <property type="component" value="Chromosome 4"/>
</dbReference>
<proteinExistence type="predicted"/>
<evidence type="ECO:0000313" key="3">
    <source>
        <dbReference type="Proteomes" id="UP000032304"/>
    </source>
</evidence>
<keyword evidence="1" id="KW-1133">Transmembrane helix</keyword>
<gene>
    <name evidence="2" type="ORF">B456_004G196300</name>
</gene>
<evidence type="ECO:0000256" key="1">
    <source>
        <dbReference type="SAM" id="Phobius"/>
    </source>
</evidence>
<keyword evidence="3" id="KW-1185">Reference proteome</keyword>
<evidence type="ECO:0000313" key="2">
    <source>
        <dbReference type="EMBL" id="KJB25529.1"/>
    </source>
</evidence>
<sequence length="81" mass="9360">MSVISWKSDGMVPVSAWLFKLACGAFFVGLDDLESVENRRGRSLSLEKWRRITDCERKCWNLTKYLIFEANFLIISAYCCA</sequence>
<protein>
    <submittedName>
        <fullName evidence="2">Uncharacterized protein</fullName>
    </submittedName>
</protein>
<accession>A0A0D2R0U2</accession>
<reference evidence="2 3" key="1">
    <citation type="journal article" date="2012" name="Nature">
        <title>Repeated polyploidization of Gossypium genomes and the evolution of spinnable cotton fibres.</title>
        <authorList>
            <person name="Paterson A.H."/>
            <person name="Wendel J.F."/>
            <person name="Gundlach H."/>
            <person name="Guo H."/>
            <person name="Jenkins J."/>
            <person name="Jin D."/>
            <person name="Llewellyn D."/>
            <person name="Showmaker K.C."/>
            <person name="Shu S."/>
            <person name="Udall J."/>
            <person name="Yoo M.J."/>
            <person name="Byers R."/>
            <person name="Chen W."/>
            <person name="Doron-Faigenboim A."/>
            <person name="Duke M.V."/>
            <person name="Gong L."/>
            <person name="Grimwood J."/>
            <person name="Grover C."/>
            <person name="Grupp K."/>
            <person name="Hu G."/>
            <person name="Lee T.H."/>
            <person name="Li J."/>
            <person name="Lin L."/>
            <person name="Liu T."/>
            <person name="Marler B.S."/>
            <person name="Page J.T."/>
            <person name="Roberts A.W."/>
            <person name="Romanel E."/>
            <person name="Sanders W.S."/>
            <person name="Szadkowski E."/>
            <person name="Tan X."/>
            <person name="Tang H."/>
            <person name="Xu C."/>
            <person name="Wang J."/>
            <person name="Wang Z."/>
            <person name="Zhang D."/>
            <person name="Zhang L."/>
            <person name="Ashrafi H."/>
            <person name="Bedon F."/>
            <person name="Bowers J.E."/>
            <person name="Brubaker C.L."/>
            <person name="Chee P.W."/>
            <person name="Das S."/>
            <person name="Gingle A.R."/>
            <person name="Haigler C.H."/>
            <person name="Harker D."/>
            <person name="Hoffmann L.V."/>
            <person name="Hovav R."/>
            <person name="Jones D.C."/>
            <person name="Lemke C."/>
            <person name="Mansoor S."/>
            <person name="ur Rahman M."/>
            <person name="Rainville L.N."/>
            <person name="Rambani A."/>
            <person name="Reddy U.K."/>
            <person name="Rong J.K."/>
            <person name="Saranga Y."/>
            <person name="Scheffler B.E."/>
            <person name="Scheffler J.A."/>
            <person name="Stelly D.M."/>
            <person name="Triplett B.A."/>
            <person name="Van Deynze A."/>
            <person name="Vaslin M.F."/>
            <person name="Waghmare V.N."/>
            <person name="Walford S.A."/>
            <person name="Wright R.J."/>
            <person name="Zaki E.A."/>
            <person name="Zhang T."/>
            <person name="Dennis E.S."/>
            <person name="Mayer K.F."/>
            <person name="Peterson D.G."/>
            <person name="Rokhsar D.S."/>
            <person name="Wang X."/>
            <person name="Schmutz J."/>
        </authorList>
    </citation>
    <scope>NUCLEOTIDE SEQUENCE [LARGE SCALE GENOMIC DNA]</scope>
</reference>
<name>A0A0D2R0U2_GOSRA</name>
<dbReference type="Gramene" id="KJB25529">
    <property type="protein sequence ID" value="KJB25529"/>
    <property type="gene ID" value="B456_004G196300"/>
</dbReference>
<feature type="transmembrane region" description="Helical" evidence="1">
    <location>
        <begin position="12"/>
        <end position="30"/>
    </location>
</feature>
<keyword evidence="1" id="KW-0472">Membrane</keyword>
<dbReference type="EMBL" id="CM001743">
    <property type="protein sequence ID" value="KJB25529.1"/>
    <property type="molecule type" value="Genomic_DNA"/>
</dbReference>